<evidence type="ECO:0000313" key="1">
    <source>
        <dbReference type="EMBL" id="JAE21790.1"/>
    </source>
</evidence>
<dbReference type="AlphaFoldDB" id="A0A0A9G9L6"/>
<organism evidence="1">
    <name type="scientific">Arundo donax</name>
    <name type="common">Giant reed</name>
    <name type="synonym">Donax arundinaceus</name>
    <dbReference type="NCBI Taxonomy" id="35708"/>
    <lineage>
        <taxon>Eukaryota</taxon>
        <taxon>Viridiplantae</taxon>
        <taxon>Streptophyta</taxon>
        <taxon>Embryophyta</taxon>
        <taxon>Tracheophyta</taxon>
        <taxon>Spermatophyta</taxon>
        <taxon>Magnoliopsida</taxon>
        <taxon>Liliopsida</taxon>
        <taxon>Poales</taxon>
        <taxon>Poaceae</taxon>
        <taxon>PACMAD clade</taxon>
        <taxon>Arundinoideae</taxon>
        <taxon>Arundineae</taxon>
        <taxon>Arundo</taxon>
    </lineage>
</organism>
<sequence length="48" mass="5677">MRIELVLSNTIFLKKKKLYCTSGLIWASLMSRPEIYQISLRKTPDQYV</sequence>
<name>A0A0A9G9L6_ARUDO</name>
<protein>
    <submittedName>
        <fullName evidence="1">Uncharacterized protein</fullName>
    </submittedName>
</protein>
<reference evidence="1" key="2">
    <citation type="journal article" date="2015" name="Data Brief">
        <title>Shoot transcriptome of the giant reed, Arundo donax.</title>
        <authorList>
            <person name="Barrero R.A."/>
            <person name="Guerrero F.D."/>
            <person name="Moolhuijzen P."/>
            <person name="Goolsby J.A."/>
            <person name="Tidwell J."/>
            <person name="Bellgard S.E."/>
            <person name="Bellgard M.I."/>
        </authorList>
    </citation>
    <scope>NUCLEOTIDE SEQUENCE</scope>
    <source>
        <tissue evidence="1">Shoot tissue taken approximately 20 cm above the soil surface</tissue>
    </source>
</reference>
<proteinExistence type="predicted"/>
<accession>A0A0A9G9L6</accession>
<reference evidence="1" key="1">
    <citation type="submission" date="2014-09" db="EMBL/GenBank/DDBJ databases">
        <authorList>
            <person name="Magalhaes I.L.F."/>
            <person name="Oliveira U."/>
            <person name="Santos F.R."/>
            <person name="Vidigal T.H.D.A."/>
            <person name="Brescovit A.D."/>
            <person name="Santos A.J."/>
        </authorList>
    </citation>
    <scope>NUCLEOTIDE SEQUENCE</scope>
    <source>
        <tissue evidence="1">Shoot tissue taken approximately 20 cm above the soil surface</tissue>
    </source>
</reference>
<dbReference type="EMBL" id="GBRH01176106">
    <property type="protein sequence ID" value="JAE21790.1"/>
    <property type="molecule type" value="Transcribed_RNA"/>
</dbReference>